<keyword evidence="4" id="KW-1185">Reference proteome</keyword>
<dbReference type="STRING" id="662367.SAMN05216167_10592"/>
<keyword evidence="1" id="KW-0732">Signal</keyword>
<dbReference type="RefSeq" id="WP_093827435.1">
    <property type="nucleotide sequence ID" value="NZ_FOLQ01000005.1"/>
</dbReference>
<dbReference type="EMBL" id="FOLQ01000005">
    <property type="protein sequence ID" value="SFD45247.1"/>
    <property type="molecule type" value="Genomic_DNA"/>
</dbReference>
<organism evidence="3 4">
    <name type="scientific">Spirosoma endophyticum</name>
    <dbReference type="NCBI Taxonomy" id="662367"/>
    <lineage>
        <taxon>Bacteria</taxon>
        <taxon>Pseudomonadati</taxon>
        <taxon>Bacteroidota</taxon>
        <taxon>Cytophagia</taxon>
        <taxon>Cytophagales</taxon>
        <taxon>Cytophagaceae</taxon>
        <taxon>Spirosoma</taxon>
    </lineage>
</organism>
<feature type="chain" id="PRO_5011520833" description="DUF4440 domain-containing protein" evidence="1">
    <location>
        <begin position="20"/>
        <end position="150"/>
    </location>
</feature>
<feature type="domain" description="DUF4440" evidence="2">
    <location>
        <begin position="35"/>
        <end position="144"/>
    </location>
</feature>
<reference evidence="3 4" key="1">
    <citation type="submission" date="2016-10" db="EMBL/GenBank/DDBJ databases">
        <authorList>
            <person name="de Groot N.N."/>
        </authorList>
    </citation>
    <scope>NUCLEOTIDE SEQUENCE [LARGE SCALE GENOMIC DNA]</scope>
    <source>
        <strain evidence="3 4">DSM 26130</strain>
    </source>
</reference>
<evidence type="ECO:0000256" key="1">
    <source>
        <dbReference type="SAM" id="SignalP"/>
    </source>
</evidence>
<evidence type="ECO:0000313" key="3">
    <source>
        <dbReference type="EMBL" id="SFD45247.1"/>
    </source>
</evidence>
<dbReference type="AlphaFoldDB" id="A0A1I1SFJ6"/>
<dbReference type="InterPro" id="IPR032710">
    <property type="entry name" value="NTF2-like_dom_sf"/>
</dbReference>
<dbReference type="Gene3D" id="3.10.450.50">
    <property type="match status" value="1"/>
</dbReference>
<dbReference type="InterPro" id="IPR027843">
    <property type="entry name" value="DUF4440"/>
</dbReference>
<sequence length="150" mass="17541">MKQVFAFLLLCLFAQSAWSQKSVKPELVAKDRREILQILKRQTEDWNNGRVDKFMNGYWPSDSLTFIGKVGITYGYQATLANYRKRYPNRDSMGTLKFDILQLDFPAPNLAYVIGRFHLKRPNIGDAEGHFTLLWRKIKNRWVIISDHSS</sequence>
<proteinExistence type="predicted"/>
<evidence type="ECO:0000313" key="4">
    <source>
        <dbReference type="Proteomes" id="UP000198598"/>
    </source>
</evidence>
<dbReference type="SUPFAM" id="SSF54427">
    <property type="entry name" value="NTF2-like"/>
    <property type="match status" value="1"/>
</dbReference>
<gene>
    <name evidence="3" type="ORF">SAMN05216167_10592</name>
</gene>
<dbReference type="Pfam" id="PF14534">
    <property type="entry name" value="DUF4440"/>
    <property type="match status" value="1"/>
</dbReference>
<dbReference type="OrthoDB" id="120856at2"/>
<evidence type="ECO:0000259" key="2">
    <source>
        <dbReference type="Pfam" id="PF14534"/>
    </source>
</evidence>
<dbReference type="Proteomes" id="UP000198598">
    <property type="component" value="Unassembled WGS sequence"/>
</dbReference>
<name>A0A1I1SFJ6_9BACT</name>
<protein>
    <recommendedName>
        <fullName evidence="2">DUF4440 domain-containing protein</fullName>
    </recommendedName>
</protein>
<accession>A0A1I1SFJ6</accession>
<feature type="signal peptide" evidence="1">
    <location>
        <begin position="1"/>
        <end position="19"/>
    </location>
</feature>